<feature type="compositionally biased region" description="Polar residues" evidence="3">
    <location>
        <begin position="232"/>
        <end position="244"/>
    </location>
</feature>
<dbReference type="PROSITE" id="PS51304">
    <property type="entry name" value="GALECTIN"/>
    <property type="match status" value="1"/>
</dbReference>
<dbReference type="EMBL" id="GBHO01018111">
    <property type="protein sequence ID" value="JAG25493.1"/>
    <property type="molecule type" value="Transcribed_RNA"/>
</dbReference>
<feature type="compositionally biased region" description="Polar residues" evidence="3">
    <location>
        <begin position="177"/>
        <end position="195"/>
    </location>
</feature>
<dbReference type="PANTHER" id="PTHR11346">
    <property type="entry name" value="GALECTIN"/>
    <property type="match status" value="1"/>
</dbReference>
<dbReference type="CDD" id="cd00070">
    <property type="entry name" value="GLECT"/>
    <property type="match status" value="1"/>
</dbReference>
<dbReference type="GO" id="GO:0030246">
    <property type="term" value="F:carbohydrate binding"/>
    <property type="evidence" value="ECO:0007669"/>
    <property type="project" value="UniProtKB-UniRule"/>
</dbReference>
<dbReference type="Gene3D" id="2.60.120.200">
    <property type="match status" value="1"/>
</dbReference>
<evidence type="ECO:0000256" key="2">
    <source>
        <dbReference type="RuleBase" id="RU102079"/>
    </source>
</evidence>
<dbReference type="EMBL" id="GBRD01004494">
    <property type="protein sequence ID" value="JAG61327.1"/>
    <property type="molecule type" value="Transcribed_RNA"/>
</dbReference>
<evidence type="ECO:0000313" key="6">
    <source>
        <dbReference type="EMBL" id="JAG61327.1"/>
    </source>
</evidence>
<evidence type="ECO:0000256" key="1">
    <source>
        <dbReference type="ARBA" id="ARBA00022734"/>
    </source>
</evidence>
<dbReference type="AlphaFoldDB" id="A0A0A9Y305"/>
<proteinExistence type="predicted"/>
<reference evidence="5" key="2">
    <citation type="submission" date="2014-07" db="EMBL/GenBank/DDBJ databases">
        <authorList>
            <person name="Hull J."/>
        </authorList>
    </citation>
    <scope>NUCLEOTIDE SEQUENCE</scope>
</reference>
<evidence type="ECO:0000313" key="5">
    <source>
        <dbReference type="EMBL" id="JAG25493.1"/>
    </source>
</evidence>
<protein>
    <recommendedName>
        <fullName evidence="2">Galectin</fullName>
    </recommendedName>
</protein>
<dbReference type="PANTHER" id="PTHR11346:SF176">
    <property type="entry name" value="32 KDA BETA-GALACTOSIDE-BINDING LECTIN LEC-3"/>
    <property type="match status" value="1"/>
</dbReference>
<gene>
    <name evidence="5" type="primary">LGALS8</name>
    <name evidence="5" type="ORF">CM83_99373</name>
</gene>
<feature type="region of interest" description="Disordered" evidence="3">
    <location>
        <begin position="164"/>
        <end position="220"/>
    </location>
</feature>
<reference evidence="5" key="1">
    <citation type="journal article" date="2014" name="PLoS ONE">
        <title>Transcriptome-Based Identification of ABC Transporters in the Western Tarnished Plant Bug Lygus hesperus.</title>
        <authorList>
            <person name="Hull J.J."/>
            <person name="Chaney K."/>
            <person name="Geib S.M."/>
            <person name="Fabrick J.A."/>
            <person name="Brent C.S."/>
            <person name="Walsh D."/>
            <person name="Lavine L.C."/>
        </authorList>
    </citation>
    <scope>NUCLEOTIDE SEQUENCE</scope>
</reference>
<dbReference type="SMART" id="SM00276">
    <property type="entry name" value="GLECT"/>
    <property type="match status" value="1"/>
</dbReference>
<reference evidence="6" key="3">
    <citation type="submission" date="2014-09" db="EMBL/GenBank/DDBJ databases">
        <authorList>
            <person name="Magalhaes I.L.F."/>
            <person name="Oliveira U."/>
            <person name="Santos F.R."/>
            <person name="Vidigal T.H.D.A."/>
            <person name="Brescovit A.D."/>
            <person name="Santos A.J."/>
        </authorList>
    </citation>
    <scope>NUCLEOTIDE SEQUENCE</scope>
</reference>
<keyword evidence="1 2" id="KW-0430">Lectin</keyword>
<dbReference type="InterPro" id="IPR001079">
    <property type="entry name" value="Galectin_CRD"/>
</dbReference>
<name>A0A0A9Y305_LYGHE</name>
<sequence length="268" mass="30127">MLPVPYVGYVERPISTGVTVKIGGRCPIYAQRFNVNLQCGPSTNPRDDVAFHMSVDFYNHCLVSNDILDYRWGVQQCDFRFPFLRGEEFTIEVFCNHSRFDVLVNNHHSLSFEHRMDPSRITHLAIDGDVVLFSVEYIYGLHGSLLALNTGVSSPAGFIRPSAQASTYSTSREHPSLNPSDVQSPRTSDLHQSPYVNKERNSSQFTQSRGSNLSTPSQKNGAYYTSGFTAVTMSPRKTSTSSQKLDIRNGRPKKRGWWKCGRSSEDSD</sequence>
<feature type="domain" description="Galectin" evidence="4">
    <location>
        <begin position="6"/>
        <end position="138"/>
    </location>
</feature>
<dbReference type="SUPFAM" id="SSF49899">
    <property type="entry name" value="Concanavalin A-like lectins/glucanases"/>
    <property type="match status" value="1"/>
</dbReference>
<feature type="region of interest" description="Disordered" evidence="3">
    <location>
        <begin position="232"/>
        <end position="268"/>
    </location>
</feature>
<dbReference type="Pfam" id="PF00337">
    <property type="entry name" value="Gal-bind_lectin"/>
    <property type="match status" value="1"/>
</dbReference>
<organism evidence="5">
    <name type="scientific">Lygus hesperus</name>
    <name type="common">Western plant bug</name>
    <dbReference type="NCBI Taxonomy" id="30085"/>
    <lineage>
        <taxon>Eukaryota</taxon>
        <taxon>Metazoa</taxon>
        <taxon>Ecdysozoa</taxon>
        <taxon>Arthropoda</taxon>
        <taxon>Hexapoda</taxon>
        <taxon>Insecta</taxon>
        <taxon>Pterygota</taxon>
        <taxon>Neoptera</taxon>
        <taxon>Paraneoptera</taxon>
        <taxon>Hemiptera</taxon>
        <taxon>Heteroptera</taxon>
        <taxon>Panheteroptera</taxon>
        <taxon>Cimicomorpha</taxon>
        <taxon>Miridae</taxon>
        <taxon>Mirini</taxon>
        <taxon>Lygus</taxon>
    </lineage>
</organism>
<dbReference type="InterPro" id="IPR044156">
    <property type="entry name" value="Galectin-like"/>
</dbReference>
<feature type="compositionally biased region" description="Polar residues" evidence="3">
    <location>
        <begin position="202"/>
        <end position="220"/>
    </location>
</feature>
<evidence type="ECO:0000256" key="3">
    <source>
        <dbReference type="SAM" id="MobiDB-lite"/>
    </source>
</evidence>
<dbReference type="InterPro" id="IPR013320">
    <property type="entry name" value="ConA-like_dom_sf"/>
</dbReference>
<accession>A0A0A9Y305</accession>
<dbReference type="SMART" id="SM00908">
    <property type="entry name" value="Gal-bind_lectin"/>
    <property type="match status" value="1"/>
</dbReference>
<evidence type="ECO:0000259" key="4">
    <source>
        <dbReference type="PROSITE" id="PS51304"/>
    </source>
</evidence>